<dbReference type="EMBL" id="KV745186">
    <property type="protein sequence ID" value="OCK76727.1"/>
    <property type="molecule type" value="Genomic_DNA"/>
</dbReference>
<dbReference type="PANTHER" id="PTHR10272">
    <property type="entry name" value="PLATELET-ACTIVATING FACTOR ACETYLHYDROLASE"/>
    <property type="match status" value="1"/>
</dbReference>
<dbReference type="PANTHER" id="PTHR10272:SF0">
    <property type="entry name" value="PLATELET-ACTIVATING FACTOR ACETYLHYDROLASE"/>
    <property type="match status" value="1"/>
</dbReference>
<evidence type="ECO:0000256" key="1">
    <source>
        <dbReference type="ARBA" id="ARBA00013201"/>
    </source>
</evidence>
<dbReference type="GO" id="GO:0016042">
    <property type="term" value="P:lipid catabolic process"/>
    <property type="evidence" value="ECO:0007669"/>
    <property type="project" value="UniProtKB-KW"/>
</dbReference>
<dbReference type="OrthoDB" id="2363873at2759"/>
<evidence type="ECO:0000256" key="4">
    <source>
        <dbReference type="ARBA" id="ARBA00023098"/>
    </source>
</evidence>
<dbReference type="Proteomes" id="UP000250266">
    <property type="component" value="Unassembled WGS sequence"/>
</dbReference>
<accession>A0A8E2JBX2</accession>
<keyword evidence="4" id="KW-0443">Lipid metabolism</keyword>
<keyword evidence="7" id="KW-1185">Reference proteome</keyword>
<evidence type="ECO:0000256" key="2">
    <source>
        <dbReference type="ARBA" id="ARBA00022801"/>
    </source>
</evidence>
<proteinExistence type="predicted"/>
<reference evidence="6 7" key="1">
    <citation type="journal article" date="2016" name="Nat. Commun.">
        <title>Ectomycorrhizal ecology is imprinted in the genome of the dominant symbiotic fungus Cenococcum geophilum.</title>
        <authorList>
            <consortium name="DOE Joint Genome Institute"/>
            <person name="Peter M."/>
            <person name="Kohler A."/>
            <person name="Ohm R.A."/>
            <person name="Kuo A."/>
            <person name="Krutzmann J."/>
            <person name="Morin E."/>
            <person name="Arend M."/>
            <person name="Barry K.W."/>
            <person name="Binder M."/>
            <person name="Choi C."/>
            <person name="Clum A."/>
            <person name="Copeland A."/>
            <person name="Grisel N."/>
            <person name="Haridas S."/>
            <person name="Kipfer T."/>
            <person name="LaButti K."/>
            <person name="Lindquist E."/>
            <person name="Lipzen A."/>
            <person name="Maire R."/>
            <person name="Meier B."/>
            <person name="Mihaltcheva S."/>
            <person name="Molinier V."/>
            <person name="Murat C."/>
            <person name="Poggeler S."/>
            <person name="Quandt C.A."/>
            <person name="Sperisen C."/>
            <person name="Tritt A."/>
            <person name="Tisserant E."/>
            <person name="Crous P.W."/>
            <person name="Henrissat B."/>
            <person name="Nehls U."/>
            <person name="Egli S."/>
            <person name="Spatafora J.W."/>
            <person name="Grigoriev I.V."/>
            <person name="Martin F.M."/>
        </authorList>
    </citation>
    <scope>NUCLEOTIDE SEQUENCE [LARGE SCALE GENOMIC DNA]</scope>
    <source>
        <strain evidence="6 7">CBS 459.81</strain>
    </source>
</reference>
<gene>
    <name evidence="6" type="ORF">K432DRAFT_396200</name>
</gene>
<evidence type="ECO:0000256" key="3">
    <source>
        <dbReference type="ARBA" id="ARBA00022963"/>
    </source>
</evidence>
<evidence type="ECO:0000313" key="6">
    <source>
        <dbReference type="EMBL" id="OCK76727.1"/>
    </source>
</evidence>
<organism evidence="6 7">
    <name type="scientific">Lepidopterella palustris CBS 459.81</name>
    <dbReference type="NCBI Taxonomy" id="1314670"/>
    <lineage>
        <taxon>Eukaryota</taxon>
        <taxon>Fungi</taxon>
        <taxon>Dikarya</taxon>
        <taxon>Ascomycota</taxon>
        <taxon>Pezizomycotina</taxon>
        <taxon>Dothideomycetes</taxon>
        <taxon>Pleosporomycetidae</taxon>
        <taxon>Mytilinidiales</taxon>
        <taxon>Argynnaceae</taxon>
        <taxon>Lepidopterella</taxon>
    </lineage>
</organism>
<dbReference type="GO" id="GO:0003847">
    <property type="term" value="F:1-alkyl-2-acetylglycerophosphocholine esterase activity"/>
    <property type="evidence" value="ECO:0007669"/>
    <property type="project" value="UniProtKB-EC"/>
</dbReference>
<evidence type="ECO:0000313" key="7">
    <source>
        <dbReference type="Proteomes" id="UP000250266"/>
    </source>
</evidence>
<dbReference type="Gene3D" id="3.40.50.1820">
    <property type="entry name" value="alpha/beta hydrolase"/>
    <property type="match status" value="1"/>
</dbReference>
<dbReference type="SUPFAM" id="SSF53474">
    <property type="entry name" value="alpha/beta-Hydrolases"/>
    <property type="match status" value="1"/>
</dbReference>
<dbReference type="AlphaFoldDB" id="A0A8E2JBX2"/>
<dbReference type="Pfam" id="PF03403">
    <property type="entry name" value="PAF-AH_p_II"/>
    <property type="match status" value="1"/>
</dbReference>
<keyword evidence="3" id="KW-0442">Lipid degradation</keyword>
<sequence>MSLPARTISSKSVKSDIAPNSLVGTGSIPNTKKPKARPSSIWDKVGKFGFLHSTLPKYSGPYSVGAMDIEVPVERPQTFSHITRHGHYLLKLETVLMTIYYPAALDSDTGKPPSGNRISSRRAWLPRPRAKIAKGFSKCAGLGDFAVPWFVATTMFTRLPAFKNPKPAAYWPPADYFEHGGAKAGNMEGPPPEGEPKEPMFPLMFFSHGLGGTRTAYSSVCGEFASYGFVVCALEHRDGSGPRTYVNHAKQGVGSMEERDQHEHIDHSKKQREKGYDKIDYVFPQRNKLDIDPRNVKGVDLELREAQIQLRLAEIEEAYRVLCQIQEGNGEEVEKKNLRQKGYIGSSSRGLEGVDWSAWKHRFYTKRVTVAGHSFGAATTVEVLRHADRFHYAEQGIMYDIWGAVIAPPKDEPRHRIHKPILGINSEAFMYWPSNFKAVASLMDEAREQGAPVWLCTVRGTVHINQSDLSFLYPHLSALFLKMTANPKRALDLNISASLEFLKGVMGNEGGGKAIIERCMMDEHLLQTEALDAMPTEHKPDERWIATRLKIPHEFRSRVVPQLSRKLKRRKEGGEHKPGDEVWMHVKTDGGDVTGWREKISGGGEPNERSSDNPTRGAVIA</sequence>
<feature type="region of interest" description="Disordered" evidence="5">
    <location>
        <begin position="253"/>
        <end position="273"/>
    </location>
</feature>
<keyword evidence="2" id="KW-0378">Hydrolase</keyword>
<feature type="region of interest" description="Disordered" evidence="5">
    <location>
        <begin position="19"/>
        <end position="39"/>
    </location>
</feature>
<protein>
    <recommendedName>
        <fullName evidence="1">1-alkyl-2-acetylglycerophosphocholine esterase</fullName>
        <ecNumber evidence="1">3.1.1.47</ecNumber>
    </recommendedName>
</protein>
<dbReference type="EC" id="3.1.1.47" evidence="1"/>
<dbReference type="InterPro" id="IPR029058">
    <property type="entry name" value="AB_hydrolase_fold"/>
</dbReference>
<evidence type="ECO:0000256" key="5">
    <source>
        <dbReference type="SAM" id="MobiDB-lite"/>
    </source>
</evidence>
<feature type="compositionally biased region" description="Basic and acidic residues" evidence="5">
    <location>
        <begin position="572"/>
        <end position="611"/>
    </location>
</feature>
<name>A0A8E2JBX2_9PEZI</name>
<feature type="compositionally biased region" description="Basic and acidic residues" evidence="5">
    <location>
        <begin position="256"/>
        <end position="273"/>
    </location>
</feature>
<feature type="region of interest" description="Disordered" evidence="5">
    <location>
        <begin position="565"/>
        <end position="621"/>
    </location>
</feature>